<comment type="caution">
    <text evidence="5">The sequence shown here is derived from an EMBL/GenBank/DDBJ whole genome shotgun (WGS) entry which is preliminary data.</text>
</comment>
<dbReference type="InterPro" id="IPR036390">
    <property type="entry name" value="WH_DNA-bd_sf"/>
</dbReference>
<reference evidence="6" key="1">
    <citation type="journal article" date="2019" name="Int. J. Syst. Evol. Microbiol.">
        <title>The Global Catalogue of Microorganisms (GCM) 10K type strain sequencing project: providing services to taxonomists for standard genome sequencing and annotation.</title>
        <authorList>
            <consortium name="The Broad Institute Genomics Platform"/>
            <consortium name="The Broad Institute Genome Sequencing Center for Infectious Disease"/>
            <person name="Wu L."/>
            <person name="Ma J."/>
        </authorList>
    </citation>
    <scope>NUCLEOTIDE SEQUENCE [LARGE SCALE GENOMIC DNA]</scope>
    <source>
        <strain evidence="6">JCM 17906</strain>
    </source>
</reference>
<evidence type="ECO:0000313" key="5">
    <source>
        <dbReference type="EMBL" id="GAA4550337.1"/>
    </source>
</evidence>
<protein>
    <recommendedName>
        <fullName evidence="4">HTH hxlR-type domain-containing protein</fullName>
    </recommendedName>
</protein>
<name>A0ABP8RWA6_9PSEU</name>
<evidence type="ECO:0000256" key="2">
    <source>
        <dbReference type="ARBA" id="ARBA00023125"/>
    </source>
</evidence>
<keyword evidence="1" id="KW-0805">Transcription regulation</keyword>
<organism evidence="5 6">
    <name type="scientific">Pseudonocardia xishanensis</name>
    <dbReference type="NCBI Taxonomy" id="630995"/>
    <lineage>
        <taxon>Bacteria</taxon>
        <taxon>Bacillati</taxon>
        <taxon>Actinomycetota</taxon>
        <taxon>Actinomycetes</taxon>
        <taxon>Pseudonocardiales</taxon>
        <taxon>Pseudonocardiaceae</taxon>
        <taxon>Pseudonocardia</taxon>
    </lineage>
</organism>
<dbReference type="InterPro" id="IPR036388">
    <property type="entry name" value="WH-like_DNA-bd_sf"/>
</dbReference>
<dbReference type="Proteomes" id="UP001501598">
    <property type="component" value="Unassembled WGS sequence"/>
</dbReference>
<dbReference type="PANTHER" id="PTHR33204:SF18">
    <property type="entry name" value="TRANSCRIPTIONAL REGULATORY PROTEIN"/>
    <property type="match status" value="1"/>
</dbReference>
<sequence>MPPQDDQWFDEGVCALGDRWVLRVLHEARGGVARFNDFTDRLGVSRNVLAARLVHLVGWGLLTKREYQRDGLRCRYEYRLTARGEAALAVLDEIRRWSTAERPTFQGSDRQLTIIGLSRET</sequence>
<dbReference type="InterPro" id="IPR002577">
    <property type="entry name" value="HTH_HxlR"/>
</dbReference>
<dbReference type="SUPFAM" id="SSF46785">
    <property type="entry name" value="Winged helix' DNA-binding domain"/>
    <property type="match status" value="1"/>
</dbReference>
<dbReference type="Gene3D" id="1.10.10.10">
    <property type="entry name" value="Winged helix-like DNA-binding domain superfamily/Winged helix DNA-binding domain"/>
    <property type="match status" value="1"/>
</dbReference>
<proteinExistence type="predicted"/>
<keyword evidence="3" id="KW-0804">Transcription</keyword>
<dbReference type="Pfam" id="PF01638">
    <property type="entry name" value="HxlR"/>
    <property type="match status" value="1"/>
</dbReference>
<keyword evidence="6" id="KW-1185">Reference proteome</keyword>
<evidence type="ECO:0000313" key="6">
    <source>
        <dbReference type="Proteomes" id="UP001501598"/>
    </source>
</evidence>
<evidence type="ECO:0000256" key="3">
    <source>
        <dbReference type="ARBA" id="ARBA00023163"/>
    </source>
</evidence>
<dbReference type="PANTHER" id="PTHR33204">
    <property type="entry name" value="TRANSCRIPTIONAL REGULATOR, MARR FAMILY"/>
    <property type="match status" value="1"/>
</dbReference>
<dbReference type="EMBL" id="BAABGT010000056">
    <property type="protein sequence ID" value="GAA4550337.1"/>
    <property type="molecule type" value="Genomic_DNA"/>
</dbReference>
<dbReference type="RefSeq" id="WP_345420658.1">
    <property type="nucleotide sequence ID" value="NZ_BAABGT010000056.1"/>
</dbReference>
<gene>
    <name evidence="5" type="ORF">GCM10023175_40240</name>
</gene>
<dbReference type="PROSITE" id="PS51118">
    <property type="entry name" value="HTH_HXLR"/>
    <property type="match status" value="1"/>
</dbReference>
<keyword evidence="2" id="KW-0238">DNA-binding</keyword>
<accession>A0ABP8RWA6</accession>
<feature type="domain" description="HTH hxlR-type" evidence="4">
    <location>
        <begin position="1"/>
        <end position="106"/>
    </location>
</feature>
<evidence type="ECO:0000259" key="4">
    <source>
        <dbReference type="PROSITE" id="PS51118"/>
    </source>
</evidence>
<evidence type="ECO:0000256" key="1">
    <source>
        <dbReference type="ARBA" id="ARBA00023015"/>
    </source>
</evidence>